<reference evidence="2 3" key="2">
    <citation type="journal article" date="2021" name="Genomics">
        <title>High-quality reference genome for Clonorchis sinensis.</title>
        <authorList>
            <person name="Young N.D."/>
            <person name="Stroehlein A.J."/>
            <person name="Kinkar L."/>
            <person name="Wang T."/>
            <person name="Sohn W.M."/>
            <person name="Chang B.C.H."/>
            <person name="Kaur P."/>
            <person name="Weisz D."/>
            <person name="Dudchenko O."/>
            <person name="Aiden E.L."/>
            <person name="Korhonen P.K."/>
            <person name="Gasser R.B."/>
        </authorList>
    </citation>
    <scope>NUCLEOTIDE SEQUENCE [LARGE SCALE GENOMIC DNA]</scope>
    <source>
        <strain evidence="2">Cs-k2</strain>
    </source>
</reference>
<protein>
    <submittedName>
        <fullName evidence="2">Uncharacterized protein</fullName>
    </submittedName>
</protein>
<sequence>MSVNSKRDEESENKIRQVEHGSFSAMSSRASIASRISLGNSGSKAALLLAQLKERQLKEELELESEAMKTNHKKQLLKAKAEVELAELEASLTGGEDGLEQSNRSGLSESSKRRIKSYVEDCRKIVSPMNSENQHTLGVGERQHNGLGDFRHLESIIEGLELPKIGLTQFDGHPRSYWRFMRQFELYLKGRAQDEEEARSKRVEPRRLPHAPACGRIRTCPPNSARVFWKVSCGC</sequence>
<feature type="compositionally biased region" description="Basic and acidic residues" evidence="1">
    <location>
        <begin position="1"/>
        <end position="19"/>
    </location>
</feature>
<keyword evidence="3" id="KW-1185">Reference proteome</keyword>
<feature type="region of interest" description="Disordered" evidence="1">
    <location>
        <begin position="1"/>
        <end position="23"/>
    </location>
</feature>
<accession>A0A8T1M1A7</accession>
<comment type="caution">
    <text evidence="2">The sequence shown here is derived from an EMBL/GenBank/DDBJ whole genome shotgun (WGS) entry which is preliminary data.</text>
</comment>
<proteinExistence type="predicted"/>
<dbReference type="OrthoDB" id="10068075at2759"/>
<name>A0A8T1M1A7_CLOSI</name>
<evidence type="ECO:0000313" key="3">
    <source>
        <dbReference type="Proteomes" id="UP000286415"/>
    </source>
</evidence>
<evidence type="ECO:0000256" key="1">
    <source>
        <dbReference type="SAM" id="MobiDB-lite"/>
    </source>
</evidence>
<gene>
    <name evidence="2" type="ORF">CSKR_202674</name>
</gene>
<organism evidence="2 3">
    <name type="scientific">Clonorchis sinensis</name>
    <name type="common">Chinese liver fluke</name>
    <dbReference type="NCBI Taxonomy" id="79923"/>
    <lineage>
        <taxon>Eukaryota</taxon>
        <taxon>Metazoa</taxon>
        <taxon>Spiralia</taxon>
        <taxon>Lophotrochozoa</taxon>
        <taxon>Platyhelminthes</taxon>
        <taxon>Trematoda</taxon>
        <taxon>Digenea</taxon>
        <taxon>Opisthorchiida</taxon>
        <taxon>Opisthorchiata</taxon>
        <taxon>Opisthorchiidae</taxon>
        <taxon>Clonorchis</taxon>
    </lineage>
</organism>
<evidence type="ECO:0000313" key="2">
    <source>
        <dbReference type="EMBL" id="KAG5442910.1"/>
    </source>
</evidence>
<dbReference type="Proteomes" id="UP000286415">
    <property type="component" value="Unassembled WGS sequence"/>
</dbReference>
<dbReference type="AlphaFoldDB" id="A0A8T1M1A7"/>
<dbReference type="EMBL" id="NIRI02000056">
    <property type="protein sequence ID" value="KAG5442910.1"/>
    <property type="molecule type" value="Genomic_DNA"/>
</dbReference>
<reference evidence="2 3" key="1">
    <citation type="journal article" date="2018" name="Biotechnol. Adv.">
        <title>Improved genomic resources and new bioinformatic workflow for the carcinogenic parasite Clonorchis sinensis: Biotechnological implications.</title>
        <authorList>
            <person name="Wang D."/>
            <person name="Korhonen P.K."/>
            <person name="Gasser R.B."/>
            <person name="Young N.D."/>
        </authorList>
    </citation>
    <scope>NUCLEOTIDE SEQUENCE [LARGE SCALE GENOMIC DNA]</scope>
    <source>
        <strain evidence="2">Cs-k2</strain>
    </source>
</reference>